<feature type="domain" description="HTH myb-type" evidence="5">
    <location>
        <begin position="68"/>
        <end position="128"/>
    </location>
</feature>
<dbReference type="InterPro" id="IPR009057">
    <property type="entry name" value="Homeodomain-like_sf"/>
</dbReference>
<dbReference type="PANTHER" id="PTHR31314:SF128">
    <property type="entry name" value="OS11G0106100 PROTEIN"/>
    <property type="match status" value="1"/>
</dbReference>
<dbReference type="OrthoDB" id="551907at2759"/>
<name>A0A9W7LZ49_HIBTR</name>
<keyword evidence="7" id="KW-1185">Reference proteome</keyword>
<evidence type="ECO:0000313" key="6">
    <source>
        <dbReference type="EMBL" id="GMI82294.1"/>
    </source>
</evidence>
<dbReference type="EMBL" id="BSYR01000019">
    <property type="protein sequence ID" value="GMI82294.1"/>
    <property type="molecule type" value="Genomic_DNA"/>
</dbReference>
<keyword evidence="3" id="KW-0804">Transcription</keyword>
<gene>
    <name evidence="6" type="ORF">HRI_001898700</name>
</gene>
<dbReference type="PANTHER" id="PTHR31314">
    <property type="entry name" value="MYB FAMILY TRANSCRIPTION FACTOR PHL7-LIKE"/>
    <property type="match status" value="1"/>
</dbReference>
<dbReference type="InterPro" id="IPR006447">
    <property type="entry name" value="Myb_dom_plants"/>
</dbReference>
<dbReference type="Proteomes" id="UP001165190">
    <property type="component" value="Unassembled WGS sequence"/>
</dbReference>
<protein>
    <recommendedName>
        <fullName evidence="5">HTH myb-type domain-containing protein</fullName>
    </recommendedName>
</protein>
<evidence type="ECO:0000256" key="1">
    <source>
        <dbReference type="ARBA" id="ARBA00004123"/>
    </source>
</evidence>
<keyword evidence="4" id="KW-0539">Nucleus</keyword>
<comment type="caution">
    <text evidence="6">The sequence shown here is derived from an EMBL/GenBank/DDBJ whole genome shotgun (WGS) entry which is preliminary data.</text>
</comment>
<dbReference type="AlphaFoldDB" id="A0A9W7LZ49"/>
<comment type="subcellular location">
    <subcellularLocation>
        <location evidence="1">Nucleus</location>
    </subcellularLocation>
</comment>
<dbReference type="SUPFAM" id="SSF46689">
    <property type="entry name" value="Homeodomain-like"/>
    <property type="match status" value="1"/>
</dbReference>
<evidence type="ECO:0000313" key="7">
    <source>
        <dbReference type="Proteomes" id="UP001165190"/>
    </source>
</evidence>
<dbReference type="GO" id="GO:0003700">
    <property type="term" value="F:DNA-binding transcription factor activity"/>
    <property type="evidence" value="ECO:0007669"/>
    <property type="project" value="InterPro"/>
</dbReference>
<dbReference type="PROSITE" id="PS51294">
    <property type="entry name" value="HTH_MYB"/>
    <property type="match status" value="1"/>
</dbReference>
<dbReference type="FunFam" id="1.10.10.60:FF:000002">
    <property type="entry name" value="Myb family transcription factor"/>
    <property type="match status" value="1"/>
</dbReference>
<dbReference type="Gene3D" id="1.10.10.60">
    <property type="entry name" value="Homeodomain-like"/>
    <property type="match status" value="1"/>
</dbReference>
<proteinExistence type="predicted"/>
<dbReference type="InterPro" id="IPR001005">
    <property type="entry name" value="SANT/Myb"/>
</dbReference>
<sequence length="361" mass="41324">MTEDMMEMHEEKKWTTFDLNEEAVSEDDYDDNVGKGSEVIVEEDEIEKRSEGSCSNNNDRRRVRQYVRSKLPRLRWTPDLHLSFVHAVERLGGQDKATPKLVLQLMNVKGLSIAHVKSHLQMYRSKKLDETGQVLSKTNRSIKGREEFRSMLLQQATAVGSGPRQLFRMENGGIVLAAESLQNNNLTPTRLHQRSLDFKPSFPSRHHLPYNSLISKGGGQENGFPKPALNNEGLIRMGPVRPGRVLLGDKRWHPFQMICNRLEVNGNMSKDTYRPNEDNLGNNNNVGQFVSNQLDSLSKVSDYKSKFEAPILIEVNQDKVMKVREWLPDLQLRLSQRIGIDDEKNTHRKGTYEIDTQLSLS</sequence>
<evidence type="ECO:0000256" key="3">
    <source>
        <dbReference type="ARBA" id="ARBA00023163"/>
    </source>
</evidence>
<evidence type="ECO:0000256" key="2">
    <source>
        <dbReference type="ARBA" id="ARBA00023015"/>
    </source>
</evidence>
<dbReference type="NCBIfam" id="TIGR01557">
    <property type="entry name" value="myb_SHAQKYF"/>
    <property type="match status" value="1"/>
</dbReference>
<keyword evidence="2" id="KW-0805">Transcription regulation</keyword>
<accession>A0A9W7LZ49</accession>
<dbReference type="GO" id="GO:0005634">
    <property type="term" value="C:nucleus"/>
    <property type="evidence" value="ECO:0007669"/>
    <property type="project" value="UniProtKB-SubCell"/>
</dbReference>
<dbReference type="Pfam" id="PF00249">
    <property type="entry name" value="Myb_DNA-binding"/>
    <property type="match status" value="1"/>
</dbReference>
<evidence type="ECO:0000259" key="5">
    <source>
        <dbReference type="PROSITE" id="PS51294"/>
    </source>
</evidence>
<organism evidence="6 7">
    <name type="scientific">Hibiscus trionum</name>
    <name type="common">Flower of an hour</name>
    <dbReference type="NCBI Taxonomy" id="183268"/>
    <lineage>
        <taxon>Eukaryota</taxon>
        <taxon>Viridiplantae</taxon>
        <taxon>Streptophyta</taxon>
        <taxon>Embryophyta</taxon>
        <taxon>Tracheophyta</taxon>
        <taxon>Spermatophyta</taxon>
        <taxon>Magnoliopsida</taxon>
        <taxon>eudicotyledons</taxon>
        <taxon>Gunneridae</taxon>
        <taxon>Pentapetalae</taxon>
        <taxon>rosids</taxon>
        <taxon>malvids</taxon>
        <taxon>Malvales</taxon>
        <taxon>Malvaceae</taxon>
        <taxon>Malvoideae</taxon>
        <taxon>Hibiscus</taxon>
    </lineage>
</organism>
<dbReference type="GO" id="GO:0003677">
    <property type="term" value="F:DNA binding"/>
    <property type="evidence" value="ECO:0007669"/>
    <property type="project" value="InterPro"/>
</dbReference>
<evidence type="ECO:0000256" key="4">
    <source>
        <dbReference type="ARBA" id="ARBA00023242"/>
    </source>
</evidence>
<dbReference type="InterPro" id="IPR046955">
    <property type="entry name" value="PHR1-like"/>
</dbReference>
<dbReference type="InterPro" id="IPR017930">
    <property type="entry name" value="Myb_dom"/>
</dbReference>
<reference evidence="6" key="1">
    <citation type="submission" date="2023-05" db="EMBL/GenBank/DDBJ databases">
        <title>Genome and transcriptome analyses reveal genes involved in the formation of fine ridges on petal epidermal cells in Hibiscus trionum.</title>
        <authorList>
            <person name="Koshimizu S."/>
            <person name="Masuda S."/>
            <person name="Ishii T."/>
            <person name="Shirasu K."/>
            <person name="Hoshino A."/>
            <person name="Arita M."/>
        </authorList>
    </citation>
    <scope>NUCLEOTIDE SEQUENCE</scope>
    <source>
        <strain evidence="6">Hamamatsu line</strain>
    </source>
</reference>